<keyword evidence="3" id="KW-1185">Reference proteome</keyword>
<proteinExistence type="predicted"/>
<evidence type="ECO:0000313" key="3">
    <source>
        <dbReference type="Proteomes" id="UP001213000"/>
    </source>
</evidence>
<reference evidence="2" key="1">
    <citation type="submission" date="2022-07" db="EMBL/GenBank/DDBJ databases">
        <title>Genome Sequence of Leucocoprinus birnbaumii.</title>
        <authorList>
            <person name="Buettner E."/>
        </authorList>
    </citation>
    <scope>NUCLEOTIDE SEQUENCE</scope>
    <source>
        <strain evidence="2">VT141</strain>
    </source>
</reference>
<protein>
    <submittedName>
        <fullName evidence="2">Uncharacterized protein</fullName>
    </submittedName>
</protein>
<accession>A0AAD5W3H1</accession>
<feature type="region of interest" description="Disordered" evidence="1">
    <location>
        <begin position="1"/>
        <end position="28"/>
    </location>
</feature>
<gene>
    <name evidence="2" type="ORF">NP233_g3169</name>
</gene>
<organism evidence="2 3">
    <name type="scientific">Leucocoprinus birnbaumii</name>
    <dbReference type="NCBI Taxonomy" id="56174"/>
    <lineage>
        <taxon>Eukaryota</taxon>
        <taxon>Fungi</taxon>
        <taxon>Dikarya</taxon>
        <taxon>Basidiomycota</taxon>
        <taxon>Agaricomycotina</taxon>
        <taxon>Agaricomycetes</taxon>
        <taxon>Agaricomycetidae</taxon>
        <taxon>Agaricales</taxon>
        <taxon>Agaricineae</taxon>
        <taxon>Agaricaceae</taxon>
        <taxon>Leucocoprinus</taxon>
    </lineage>
</organism>
<comment type="caution">
    <text evidence="2">The sequence shown here is derived from an EMBL/GenBank/DDBJ whole genome shotgun (WGS) entry which is preliminary data.</text>
</comment>
<evidence type="ECO:0000313" key="2">
    <source>
        <dbReference type="EMBL" id="KAJ3572322.1"/>
    </source>
</evidence>
<feature type="compositionally biased region" description="Low complexity" evidence="1">
    <location>
        <begin position="17"/>
        <end position="28"/>
    </location>
</feature>
<name>A0AAD5W3H1_9AGAR</name>
<dbReference type="EMBL" id="JANIEX010000147">
    <property type="protein sequence ID" value="KAJ3572322.1"/>
    <property type="molecule type" value="Genomic_DNA"/>
</dbReference>
<evidence type="ECO:0000256" key="1">
    <source>
        <dbReference type="SAM" id="MobiDB-lite"/>
    </source>
</evidence>
<sequence>MTIFTAPRQLCDEGGDSESSPPSSPSLSLCTPLSTSNLFQAADPFAQHGDSFYTPSDHGGLLGSSFSEETDAVLLVNRLSVGRDLTQPTTGAKRSNGSRQFCGCRNPCSNYVFISPTLKTLATDLSNDHQNPSAKGDLLQRTSLKDFSLNTLDLALPKLPIELWQLDLDTPEASESPSSVDLRGVETIEVAEPPQTYRRSDVYDSWMSSWCFRPAMNDRSPCTPLPEILVPSSPRPDFDFLPRSTSSPRVTAPYRKAEAAVNGPARPQLAYLIHSPRMASRNTRVLSGMHKLQNLRDLLVILDQTMATSSLPNSSSVCVGDDRWRNIEWEDTDATWILDSETTAGQAF</sequence>
<dbReference type="Proteomes" id="UP001213000">
    <property type="component" value="Unassembled WGS sequence"/>
</dbReference>
<dbReference type="AlphaFoldDB" id="A0AAD5W3H1"/>